<evidence type="ECO:0000313" key="5">
    <source>
        <dbReference type="EMBL" id="MQY08203.1"/>
    </source>
</evidence>
<comment type="similarity">
    <text evidence="1">Belongs to the AfsR/DnrI/RedD regulatory family.</text>
</comment>
<dbReference type="InterPro" id="IPR005158">
    <property type="entry name" value="BTAD"/>
</dbReference>
<dbReference type="GO" id="GO:0006355">
    <property type="term" value="P:regulation of DNA-templated transcription"/>
    <property type="evidence" value="ECO:0007669"/>
    <property type="project" value="InterPro"/>
</dbReference>
<dbReference type="InterPro" id="IPR058852">
    <property type="entry name" value="HTH_77"/>
</dbReference>
<dbReference type="InterPro" id="IPR027417">
    <property type="entry name" value="P-loop_NTPase"/>
</dbReference>
<protein>
    <recommendedName>
        <fullName evidence="4">OmpR/PhoB-type domain-containing protein</fullName>
    </recommendedName>
</protein>
<dbReference type="InterPro" id="IPR011990">
    <property type="entry name" value="TPR-like_helical_dom_sf"/>
</dbReference>
<dbReference type="PANTHER" id="PTHR47691">
    <property type="entry name" value="REGULATOR-RELATED"/>
    <property type="match status" value="1"/>
</dbReference>
<evidence type="ECO:0000259" key="4">
    <source>
        <dbReference type="PROSITE" id="PS51755"/>
    </source>
</evidence>
<dbReference type="InterPro" id="IPR001867">
    <property type="entry name" value="OmpR/PhoB-type_DNA-bd"/>
</dbReference>
<evidence type="ECO:0000313" key="6">
    <source>
        <dbReference type="Proteomes" id="UP000487268"/>
    </source>
</evidence>
<dbReference type="GO" id="GO:0003677">
    <property type="term" value="F:DNA binding"/>
    <property type="evidence" value="ECO:0007669"/>
    <property type="project" value="UniProtKB-UniRule"/>
</dbReference>
<accession>A0A7K0C447</accession>
<dbReference type="GO" id="GO:0000160">
    <property type="term" value="P:phosphorelay signal transduction system"/>
    <property type="evidence" value="ECO:0007669"/>
    <property type="project" value="InterPro"/>
</dbReference>
<feature type="DNA-binding region" description="OmpR/PhoB-type" evidence="3">
    <location>
        <begin position="1"/>
        <end position="89"/>
    </location>
</feature>
<dbReference type="Pfam" id="PF25872">
    <property type="entry name" value="HTH_77"/>
    <property type="match status" value="1"/>
</dbReference>
<organism evidence="5 6">
    <name type="scientific">Actinomadura macrotermitis</name>
    <dbReference type="NCBI Taxonomy" id="2585200"/>
    <lineage>
        <taxon>Bacteria</taxon>
        <taxon>Bacillati</taxon>
        <taxon>Actinomycetota</taxon>
        <taxon>Actinomycetes</taxon>
        <taxon>Streptosporangiales</taxon>
        <taxon>Thermomonosporaceae</taxon>
        <taxon>Actinomadura</taxon>
    </lineage>
</organism>
<dbReference type="SMART" id="SM00862">
    <property type="entry name" value="Trans_reg_C"/>
    <property type="match status" value="1"/>
</dbReference>
<keyword evidence="6" id="KW-1185">Reference proteome</keyword>
<dbReference type="PRINTS" id="PR00364">
    <property type="entry name" value="DISEASERSIST"/>
</dbReference>
<dbReference type="RefSeq" id="WP_328595020.1">
    <property type="nucleotide sequence ID" value="NZ_WEGH01000004.1"/>
</dbReference>
<name>A0A7K0C447_9ACTN</name>
<dbReference type="Gene3D" id="3.40.50.300">
    <property type="entry name" value="P-loop containing nucleotide triphosphate hydrolases"/>
    <property type="match status" value="1"/>
</dbReference>
<proteinExistence type="inferred from homology"/>
<dbReference type="Gene3D" id="1.25.40.10">
    <property type="entry name" value="Tetratricopeptide repeat domain"/>
    <property type="match status" value="2"/>
</dbReference>
<dbReference type="SUPFAM" id="SSF52540">
    <property type="entry name" value="P-loop containing nucleoside triphosphate hydrolases"/>
    <property type="match status" value="1"/>
</dbReference>
<dbReference type="InterPro" id="IPR036388">
    <property type="entry name" value="WH-like_DNA-bd_sf"/>
</dbReference>
<dbReference type="EMBL" id="WEGH01000004">
    <property type="protein sequence ID" value="MQY08203.1"/>
    <property type="molecule type" value="Genomic_DNA"/>
</dbReference>
<comment type="caution">
    <text evidence="5">The sequence shown here is derived from an EMBL/GenBank/DDBJ whole genome shotgun (WGS) entry which is preliminary data.</text>
</comment>
<dbReference type="Pfam" id="PF03704">
    <property type="entry name" value="BTAD"/>
    <property type="match status" value="1"/>
</dbReference>
<evidence type="ECO:0000256" key="2">
    <source>
        <dbReference type="ARBA" id="ARBA00023125"/>
    </source>
</evidence>
<evidence type="ECO:0000256" key="1">
    <source>
        <dbReference type="ARBA" id="ARBA00005820"/>
    </source>
</evidence>
<dbReference type="PROSITE" id="PS51755">
    <property type="entry name" value="OMPR_PHOB"/>
    <property type="match status" value="1"/>
</dbReference>
<dbReference type="Pfam" id="PF00486">
    <property type="entry name" value="Trans_reg_C"/>
    <property type="match status" value="1"/>
</dbReference>
<dbReference type="Gene3D" id="1.10.10.10">
    <property type="entry name" value="Winged helix-like DNA-binding domain superfamily/Winged helix DNA-binding domain"/>
    <property type="match status" value="1"/>
</dbReference>
<dbReference type="SMART" id="SM01043">
    <property type="entry name" value="BTAD"/>
    <property type="match status" value="1"/>
</dbReference>
<dbReference type="Proteomes" id="UP000487268">
    <property type="component" value="Unassembled WGS sequence"/>
</dbReference>
<dbReference type="PANTHER" id="PTHR47691:SF3">
    <property type="entry name" value="HTH-TYPE TRANSCRIPTIONAL REGULATOR RV0890C-RELATED"/>
    <property type="match status" value="1"/>
</dbReference>
<keyword evidence="2 3" id="KW-0238">DNA-binding</keyword>
<dbReference type="AlphaFoldDB" id="A0A7K0C447"/>
<sequence length="1066" mass="113475">MRIGILGPVEVTAGGRPVEIGGTRLRVLLTLLALEAGRPVPSGRLIDSLWGEQVPAAAPNALQSLVSRLRTVIGREYLESRAGAYRLVLPPEAVDAHDFEARLARARALADPADRARELREALALWRGPALADAAGQPFAEGPAVRLEGLRRAALLERLDADLALGRHAALIPELEALTRDDPLSEPLRARLMRALYASGRQADALAQYESARAALADALGVDPSPELRDVHLAVLRHDADLTPAAPADGPRGNLPTRLTSFIGRDEDLKQVAGLLEEGRLVTLTGPGGAGKTRLSLESGERLAGSAPDGVWFVGLAPVEDPAEVPSAVLTALGLRETVLLPAGRGRLAVADAGDPLDRLAAALRGKRLLLLLDNCEHLLDAAARLADRLLAGCPGVRILATSREPLGITGETLWPVEPLEPPPPDAGTGTAAAYPAVRLFADRAVAVSPRFAVTGANVADVVRICRALDGMPLAIELAAARLRAMSPAQIAARLGDRFRLLNAGSRTALPRHQTLRAVVEWSWDLLDGPERALWRRLAVFHGGATLEAAEEVCAGPELDRADVLDVLAALVDKSLVLTDTAVDPPRYRMLETIRAYGLERLAAAGEEEAVRRRHAAAMVGLAEAAEPHLFRAGQLEWLARLAADHDNLQAALRWAAGTGDAALAVRFCAALGWYWFLHGRLGEASENTTLVLAMPGLPADQTTAVAFAVGAMTMLDSQRPKSPAGDWLRRSSEIAGELAGEPLRPVLRLSLAAAELYGLGWDEMSIDVLDPLMDDPDPWVRGIGHFIRAQFLLNFARTEELAEQFGRALANFREAGDRWGLSFTMTGQAELLGRAGRYAEAAALYRESIRLASALGGTMIISIHAKLANVLDLAGDGAGARALLAEAFPAAERRGTSEDLALLHYQYGEFARRAGDLEEARRRLARAEELVAHLIGPPQFRAMVLTTRALTDLASGAEEQARQRLAAALRDAVTSLDYPITAQVLAGYAALALHDGDPERAAVLLGTADAVRGACDLSLADALETGAAARDALGAAAFEAAHARGATRTFDDVLTEFGVERPSHR</sequence>
<gene>
    <name evidence="5" type="ORF">ACRB68_63090</name>
</gene>
<dbReference type="SUPFAM" id="SSF46894">
    <property type="entry name" value="C-terminal effector domain of the bipartite response regulators"/>
    <property type="match status" value="1"/>
</dbReference>
<dbReference type="CDD" id="cd15831">
    <property type="entry name" value="BTAD"/>
    <property type="match status" value="1"/>
</dbReference>
<feature type="domain" description="OmpR/PhoB-type" evidence="4">
    <location>
        <begin position="1"/>
        <end position="89"/>
    </location>
</feature>
<reference evidence="5 6" key="1">
    <citation type="submission" date="2019-10" db="EMBL/GenBank/DDBJ databases">
        <title>Actinomadura rubteroloni sp. nov. and Actinomadura macrotermitis sp. nov., isolated from the gut of fungus growing-termite Macrotermes natalensis.</title>
        <authorList>
            <person name="Benndorf R."/>
            <person name="Martin K."/>
            <person name="Kuefner M."/>
            <person name="De Beer W."/>
            <person name="Kaster A.-K."/>
            <person name="Vollmers J."/>
            <person name="Poulsen M."/>
            <person name="Beemelmanns C."/>
        </authorList>
    </citation>
    <scope>NUCLEOTIDE SEQUENCE [LARGE SCALE GENOMIC DNA]</scope>
    <source>
        <strain evidence="5 6">RB68</strain>
    </source>
</reference>
<dbReference type="SUPFAM" id="SSF48452">
    <property type="entry name" value="TPR-like"/>
    <property type="match status" value="3"/>
</dbReference>
<dbReference type="InterPro" id="IPR016032">
    <property type="entry name" value="Sig_transdc_resp-reg_C-effctor"/>
</dbReference>
<evidence type="ECO:0000256" key="3">
    <source>
        <dbReference type="PROSITE-ProRule" id="PRU01091"/>
    </source>
</evidence>